<protein>
    <submittedName>
        <fullName evidence="2">YeeE/YedE family protein</fullName>
    </submittedName>
</protein>
<evidence type="ECO:0000313" key="2">
    <source>
        <dbReference type="EMBL" id="QBB70416.1"/>
    </source>
</evidence>
<dbReference type="Pfam" id="PF04143">
    <property type="entry name" value="Sulf_transp"/>
    <property type="match status" value="1"/>
</dbReference>
<reference evidence="2 3" key="1">
    <citation type="submission" date="2019-01" db="EMBL/GenBank/DDBJ databases">
        <title>Pseudolysobacter antarctica gen. nov., sp. nov., isolated from Fildes Peninsula, Antarctica.</title>
        <authorList>
            <person name="Wei Z."/>
            <person name="Peng F."/>
        </authorList>
    </citation>
    <scope>NUCLEOTIDE SEQUENCE [LARGE SCALE GENOMIC DNA]</scope>
    <source>
        <strain evidence="2 3">AQ6-296</strain>
    </source>
</reference>
<feature type="transmembrane region" description="Helical" evidence="1">
    <location>
        <begin position="152"/>
        <end position="172"/>
    </location>
</feature>
<dbReference type="RefSeq" id="WP_129832674.1">
    <property type="nucleotide sequence ID" value="NZ_CP035704.1"/>
</dbReference>
<accession>A0A411HIR5</accession>
<keyword evidence="1" id="KW-0812">Transmembrane</keyword>
<feature type="transmembrane region" description="Helical" evidence="1">
    <location>
        <begin position="113"/>
        <end position="132"/>
    </location>
</feature>
<feature type="transmembrane region" description="Helical" evidence="1">
    <location>
        <begin position="300"/>
        <end position="319"/>
    </location>
</feature>
<name>A0A411HIR5_9GAMM</name>
<dbReference type="EMBL" id="CP035704">
    <property type="protein sequence ID" value="QBB70416.1"/>
    <property type="molecule type" value="Genomic_DNA"/>
</dbReference>
<feature type="transmembrane region" description="Helical" evidence="1">
    <location>
        <begin position="267"/>
        <end position="288"/>
    </location>
</feature>
<feature type="transmembrane region" description="Helical" evidence="1">
    <location>
        <begin position="193"/>
        <end position="219"/>
    </location>
</feature>
<evidence type="ECO:0000256" key="1">
    <source>
        <dbReference type="SAM" id="Phobius"/>
    </source>
</evidence>
<gene>
    <name evidence="2" type="ORF">ELE36_08565</name>
</gene>
<feature type="transmembrane region" description="Helical" evidence="1">
    <location>
        <begin position="80"/>
        <end position="101"/>
    </location>
</feature>
<keyword evidence="1" id="KW-0472">Membrane</keyword>
<organism evidence="2 3">
    <name type="scientific">Pseudolysobacter antarcticus</name>
    <dbReference type="NCBI Taxonomy" id="2511995"/>
    <lineage>
        <taxon>Bacteria</taxon>
        <taxon>Pseudomonadati</taxon>
        <taxon>Pseudomonadota</taxon>
        <taxon>Gammaproteobacteria</taxon>
        <taxon>Lysobacterales</taxon>
        <taxon>Rhodanobacteraceae</taxon>
        <taxon>Pseudolysobacter</taxon>
    </lineage>
</organism>
<dbReference type="InterPro" id="IPR007272">
    <property type="entry name" value="Sulf_transp_TsuA/YedE"/>
</dbReference>
<feature type="transmembrane region" description="Helical" evidence="1">
    <location>
        <begin position="47"/>
        <end position="68"/>
    </location>
</feature>
<keyword evidence="1" id="KW-1133">Transmembrane helix</keyword>
<dbReference type="AlphaFoldDB" id="A0A411HIR5"/>
<feature type="transmembrane region" description="Helical" evidence="1">
    <location>
        <begin position="6"/>
        <end position="35"/>
    </location>
</feature>
<dbReference type="KEGG" id="xbc:ELE36_08565"/>
<dbReference type="OrthoDB" id="7443803at2"/>
<evidence type="ECO:0000313" key="3">
    <source>
        <dbReference type="Proteomes" id="UP000291562"/>
    </source>
</evidence>
<sequence length="327" mass="34791">MEIAIFTVTFFVAALLAGIMGFAVQRGATCTVAALEQLVVEGRWQRFLSILEASLWVMVGLFFAHAIGLSMTLPPGYRSGAFTIAGGAVLGLGAFVNRGCVFGSIARLGSGEWDYVATPIGFFAGCLLAHALAVDHSADSVAFVVPESRVSALIAVLLVFGLGWRVVLALMKREEHHRSSLRAHLHHAMTRRVWEPGAATVVIGIAFVGLFLLVGAWAYTDVLAELARGSRMSVLARIVLLVALFLGAFLGGWSAGLFRHVAFHPLGLLRCFSGGVLMGLGGGLIPGGNDGLLLIGMPLLWPYAWTAFAAMVVTILIAMRIQKSFAR</sequence>
<dbReference type="Proteomes" id="UP000291562">
    <property type="component" value="Chromosome"/>
</dbReference>
<keyword evidence="3" id="KW-1185">Reference proteome</keyword>
<feature type="transmembrane region" description="Helical" evidence="1">
    <location>
        <begin position="234"/>
        <end position="255"/>
    </location>
</feature>
<proteinExistence type="predicted"/>